<evidence type="ECO:0000313" key="3">
    <source>
        <dbReference type="Proteomes" id="UP001187192"/>
    </source>
</evidence>
<dbReference type="PANTHER" id="PTHR34371:SF6">
    <property type="entry name" value="MEMBRANE-ASSOCIATED KINASE REGULATOR 6"/>
    <property type="match status" value="1"/>
</dbReference>
<accession>A0AA88D664</accession>
<evidence type="ECO:0000313" key="2">
    <source>
        <dbReference type="EMBL" id="GMN44381.1"/>
    </source>
</evidence>
<dbReference type="InterPro" id="IPR007789">
    <property type="entry name" value="DUF688"/>
</dbReference>
<dbReference type="EMBL" id="BTGU01000018">
    <property type="protein sequence ID" value="GMN44381.1"/>
    <property type="molecule type" value="Genomic_DNA"/>
</dbReference>
<proteinExistence type="predicted"/>
<dbReference type="Pfam" id="PF05097">
    <property type="entry name" value="DUF688"/>
    <property type="match status" value="1"/>
</dbReference>
<organism evidence="2 3">
    <name type="scientific">Ficus carica</name>
    <name type="common">Common fig</name>
    <dbReference type="NCBI Taxonomy" id="3494"/>
    <lineage>
        <taxon>Eukaryota</taxon>
        <taxon>Viridiplantae</taxon>
        <taxon>Streptophyta</taxon>
        <taxon>Embryophyta</taxon>
        <taxon>Tracheophyta</taxon>
        <taxon>Spermatophyta</taxon>
        <taxon>Magnoliopsida</taxon>
        <taxon>eudicotyledons</taxon>
        <taxon>Gunneridae</taxon>
        <taxon>Pentapetalae</taxon>
        <taxon>rosids</taxon>
        <taxon>fabids</taxon>
        <taxon>Rosales</taxon>
        <taxon>Moraceae</taxon>
        <taxon>Ficeae</taxon>
        <taxon>Ficus</taxon>
    </lineage>
</organism>
<reference evidence="2" key="1">
    <citation type="submission" date="2023-07" db="EMBL/GenBank/DDBJ databases">
        <title>draft genome sequence of fig (Ficus carica).</title>
        <authorList>
            <person name="Takahashi T."/>
            <person name="Nishimura K."/>
        </authorList>
    </citation>
    <scope>NUCLEOTIDE SEQUENCE</scope>
</reference>
<dbReference type="AlphaFoldDB" id="A0AA88D664"/>
<keyword evidence="3" id="KW-1185">Reference proteome</keyword>
<dbReference type="PANTHER" id="PTHR34371">
    <property type="entry name" value="OS01G0551000 PROTEIN"/>
    <property type="match status" value="1"/>
</dbReference>
<gene>
    <name evidence="2" type="ORF">TIFTF001_013585</name>
</gene>
<evidence type="ECO:0000256" key="1">
    <source>
        <dbReference type="SAM" id="MobiDB-lite"/>
    </source>
</evidence>
<comment type="caution">
    <text evidence="2">The sequence shown here is derived from an EMBL/GenBank/DDBJ whole genome shotgun (WGS) entry which is preliminary data.</text>
</comment>
<protein>
    <submittedName>
        <fullName evidence="2">Uncharacterized protein</fullName>
    </submittedName>
</protein>
<sequence length="211" mass="23002">MEEINENIPKLSLFSLPSLQSSGDSEPPGSMSPPLRSSASVPFLWEEAPGKPRRCSSYNTAGDQPAAEITTKSLGLPPRLLAAVEMKFTNIPSPTTVLHGPDVGRSMSFRIPESLDRRVARSDQRNGYIGSARWGSFRRSKGILGASFDISSSRVESVDGSEGNGVVFGGGAGSYDHHEKVKVVRASIYESFKQVVPWRRKHDKERKIQGS</sequence>
<dbReference type="Proteomes" id="UP001187192">
    <property type="component" value="Unassembled WGS sequence"/>
</dbReference>
<name>A0AA88D664_FICCA</name>
<feature type="region of interest" description="Disordered" evidence="1">
    <location>
        <begin position="15"/>
        <end position="43"/>
    </location>
</feature>